<sequence length="130" mass="14963">MAPPVFDGENYQAWAVKMAAYMEGCDLWEAKENDYEVAPLPENPTMNQIKYHKERTTGKAKAKGMEVLNFLREFERQQMDETKTIKEYADRLIDIVNKTRALGTDLKGERIMQKISISLPEKFEATIASL</sequence>
<gene>
    <name evidence="2" type="ORF">CRG98_008266</name>
</gene>
<protein>
    <recommendedName>
        <fullName evidence="1">DUF4219 domain-containing protein</fullName>
    </recommendedName>
</protein>
<organism evidence="2 3">
    <name type="scientific">Punica granatum</name>
    <name type="common">Pomegranate</name>
    <dbReference type="NCBI Taxonomy" id="22663"/>
    <lineage>
        <taxon>Eukaryota</taxon>
        <taxon>Viridiplantae</taxon>
        <taxon>Streptophyta</taxon>
        <taxon>Embryophyta</taxon>
        <taxon>Tracheophyta</taxon>
        <taxon>Spermatophyta</taxon>
        <taxon>Magnoliopsida</taxon>
        <taxon>eudicotyledons</taxon>
        <taxon>Gunneridae</taxon>
        <taxon>Pentapetalae</taxon>
        <taxon>rosids</taxon>
        <taxon>malvids</taxon>
        <taxon>Myrtales</taxon>
        <taxon>Lythraceae</taxon>
        <taxon>Punica</taxon>
    </lineage>
</organism>
<dbReference type="Pfam" id="PF13961">
    <property type="entry name" value="DUF4219"/>
    <property type="match status" value="1"/>
</dbReference>
<dbReference type="Pfam" id="PF14223">
    <property type="entry name" value="Retrotran_gag_2"/>
    <property type="match status" value="1"/>
</dbReference>
<dbReference type="AlphaFoldDB" id="A0A2I0KTS9"/>
<dbReference type="PANTHER" id="PTHR35317:SF24">
    <property type="entry name" value="RETROVIRUS-RELATED POL POLYPROTEIN FROM TRANSPOSON TNT 1-94"/>
    <property type="match status" value="1"/>
</dbReference>
<keyword evidence="3" id="KW-1185">Reference proteome</keyword>
<evidence type="ECO:0000313" key="3">
    <source>
        <dbReference type="Proteomes" id="UP000233551"/>
    </source>
</evidence>
<reference evidence="2 3" key="1">
    <citation type="submission" date="2017-11" db="EMBL/GenBank/DDBJ databases">
        <title>De-novo sequencing of pomegranate (Punica granatum L.) genome.</title>
        <authorList>
            <person name="Akparov Z."/>
            <person name="Amiraslanov A."/>
            <person name="Hajiyeva S."/>
            <person name="Abbasov M."/>
            <person name="Kaur K."/>
            <person name="Hamwieh A."/>
            <person name="Solovyev V."/>
            <person name="Salamov A."/>
            <person name="Braich B."/>
            <person name="Kosarev P."/>
            <person name="Mahmoud A."/>
            <person name="Hajiyev E."/>
            <person name="Babayeva S."/>
            <person name="Izzatullayeva V."/>
            <person name="Mammadov A."/>
            <person name="Mammadov A."/>
            <person name="Sharifova S."/>
            <person name="Ojaghi J."/>
            <person name="Eynullazada K."/>
            <person name="Bayramov B."/>
            <person name="Abdulazimova A."/>
            <person name="Shahmuradov I."/>
        </authorList>
    </citation>
    <scope>NUCLEOTIDE SEQUENCE [LARGE SCALE GENOMIC DNA]</scope>
    <source>
        <strain evidence="3">cv. AG2017</strain>
        <tissue evidence="2">Leaf</tissue>
    </source>
</reference>
<proteinExistence type="predicted"/>
<feature type="domain" description="DUF4219" evidence="1">
    <location>
        <begin position="6"/>
        <end position="30"/>
    </location>
</feature>
<dbReference type="EMBL" id="PGOL01000385">
    <property type="protein sequence ID" value="PKI71266.1"/>
    <property type="molecule type" value="Genomic_DNA"/>
</dbReference>
<comment type="caution">
    <text evidence="2">The sequence shown here is derived from an EMBL/GenBank/DDBJ whole genome shotgun (WGS) entry which is preliminary data.</text>
</comment>
<dbReference type="Proteomes" id="UP000233551">
    <property type="component" value="Unassembled WGS sequence"/>
</dbReference>
<evidence type="ECO:0000313" key="2">
    <source>
        <dbReference type="EMBL" id="PKI71266.1"/>
    </source>
</evidence>
<evidence type="ECO:0000259" key="1">
    <source>
        <dbReference type="Pfam" id="PF13961"/>
    </source>
</evidence>
<dbReference type="InterPro" id="IPR025314">
    <property type="entry name" value="DUF4219"/>
</dbReference>
<dbReference type="PANTHER" id="PTHR35317">
    <property type="entry name" value="OS04G0629600 PROTEIN"/>
    <property type="match status" value="1"/>
</dbReference>
<name>A0A2I0KTS9_PUNGR</name>
<accession>A0A2I0KTS9</accession>